<reference evidence="3" key="1">
    <citation type="submission" date="2025-08" db="UniProtKB">
        <authorList>
            <consortium name="RefSeq"/>
        </authorList>
    </citation>
    <scope>IDENTIFICATION</scope>
</reference>
<evidence type="ECO:0000313" key="2">
    <source>
        <dbReference type="Proteomes" id="UP000079169"/>
    </source>
</evidence>
<gene>
    <name evidence="3" type="primary">LOC103506202</name>
</gene>
<feature type="compositionally biased region" description="Low complexity" evidence="1">
    <location>
        <begin position="211"/>
        <end position="220"/>
    </location>
</feature>
<keyword evidence="2" id="KW-1185">Reference proteome</keyword>
<name>A0A3Q0IRE5_DIACI</name>
<dbReference type="GeneID" id="103506202"/>
<proteinExistence type="predicted"/>
<protein>
    <submittedName>
        <fullName evidence="3">Uncharacterized protein LOC103506202 isoform X2</fullName>
    </submittedName>
</protein>
<feature type="region of interest" description="Disordered" evidence="1">
    <location>
        <begin position="177"/>
        <end position="220"/>
    </location>
</feature>
<accession>A0A3Q0IRE5</accession>
<feature type="compositionally biased region" description="Basic and acidic residues" evidence="1">
    <location>
        <begin position="275"/>
        <end position="285"/>
    </location>
</feature>
<evidence type="ECO:0000256" key="1">
    <source>
        <dbReference type="SAM" id="MobiDB-lite"/>
    </source>
</evidence>
<dbReference type="AlphaFoldDB" id="A0A3Q0IRE5"/>
<organism evidence="2 3">
    <name type="scientific">Diaphorina citri</name>
    <name type="common">Asian citrus psyllid</name>
    <dbReference type="NCBI Taxonomy" id="121845"/>
    <lineage>
        <taxon>Eukaryota</taxon>
        <taxon>Metazoa</taxon>
        <taxon>Ecdysozoa</taxon>
        <taxon>Arthropoda</taxon>
        <taxon>Hexapoda</taxon>
        <taxon>Insecta</taxon>
        <taxon>Pterygota</taxon>
        <taxon>Neoptera</taxon>
        <taxon>Paraneoptera</taxon>
        <taxon>Hemiptera</taxon>
        <taxon>Sternorrhyncha</taxon>
        <taxon>Psylloidea</taxon>
        <taxon>Psyllidae</taxon>
        <taxon>Diaphorininae</taxon>
        <taxon>Diaphorina</taxon>
    </lineage>
</organism>
<feature type="region of interest" description="Disordered" evidence="1">
    <location>
        <begin position="22"/>
        <end position="81"/>
    </location>
</feature>
<sequence length="315" mass="36582">MVEFKKDLKDFLKKYFTAEFKNRDHNRENLDNRGKGEKDESKSIIEKDLKKDIESRLNNEESSQLKKPKKSFSKLKERFNKPRKIFGKNKKDFIRSSNEEYSVSDTDSNQSSSNSSNELGTNGRMFRKTFSHCSSSSDSSRSNKRRFKEHLDNQLSRRLHGPTYVKTNELIEPQKGSHIHNISSRKSSTRSDIAGNFSGRTNFPKTNEYFKQNQNIGNGNKNLKKELRTQIFEHINQDGNSKNKNTKEKNRKEHRPTLSSTEPTASFSESSNRSSNEDSTNKEKRKLGKDLKEKFVYLVSKAENFILKTYPIKGI</sequence>
<dbReference type="Proteomes" id="UP000079169">
    <property type="component" value="Unplaced"/>
</dbReference>
<feature type="region of interest" description="Disordered" evidence="1">
    <location>
        <begin position="98"/>
        <end position="158"/>
    </location>
</feature>
<feature type="region of interest" description="Disordered" evidence="1">
    <location>
        <begin position="233"/>
        <end position="285"/>
    </location>
</feature>
<feature type="compositionally biased region" description="Low complexity" evidence="1">
    <location>
        <begin position="131"/>
        <end position="140"/>
    </location>
</feature>
<feature type="compositionally biased region" description="Basic and acidic residues" evidence="1">
    <location>
        <begin position="22"/>
        <end position="59"/>
    </location>
</feature>
<dbReference type="RefSeq" id="XP_026677203.1">
    <property type="nucleotide sequence ID" value="XM_026821402.1"/>
</dbReference>
<feature type="compositionally biased region" description="Low complexity" evidence="1">
    <location>
        <begin position="103"/>
        <end position="117"/>
    </location>
</feature>
<evidence type="ECO:0000313" key="3">
    <source>
        <dbReference type="RefSeq" id="XP_026677203.1"/>
    </source>
</evidence>